<dbReference type="AlphaFoldDB" id="D4M2R0"/>
<feature type="transmembrane region" description="Helical" evidence="6">
    <location>
        <begin position="12"/>
        <end position="35"/>
    </location>
</feature>
<dbReference type="PANTHER" id="PTHR30250:SF11">
    <property type="entry name" value="O-ANTIGEN TRANSPORTER-RELATED"/>
    <property type="match status" value="1"/>
</dbReference>
<name>D4M2R0_9FIRM</name>
<feature type="transmembrane region" description="Helical" evidence="6">
    <location>
        <begin position="82"/>
        <end position="104"/>
    </location>
</feature>
<evidence type="ECO:0000256" key="5">
    <source>
        <dbReference type="ARBA" id="ARBA00023136"/>
    </source>
</evidence>
<accession>D4M2R0</accession>
<dbReference type="EMBL" id="FP929055">
    <property type="protein sequence ID" value="CBL25522.1"/>
    <property type="molecule type" value="Genomic_DNA"/>
</dbReference>
<feature type="transmembrane region" description="Helical" evidence="6">
    <location>
        <begin position="320"/>
        <end position="341"/>
    </location>
</feature>
<feature type="transmembrane region" description="Helical" evidence="6">
    <location>
        <begin position="41"/>
        <end position="61"/>
    </location>
</feature>
<evidence type="ECO:0000256" key="3">
    <source>
        <dbReference type="ARBA" id="ARBA00022692"/>
    </source>
</evidence>
<keyword evidence="2" id="KW-1003">Cell membrane</keyword>
<feature type="transmembrane region" description="Helical" evidence="6">
    <location>
        <begin position="435"/>
        <end position="458"/>
    </location>
</feature>
<feature type="transmembrane region" description="Helical" evidence="6">
    <location>
        <begin position="144"/>
        <end position="164"/>
    </location>
</feature>
<proteinExistence type="predicted"/>
<reference evidence="7 8" key="2">
    <citation type="submission" date="2010-03" db="EMBL/GenBank/DDBJ databases">
        <authorList>
            <person name="Pajon A."/>
        </authorList>
    </citation>
    <scope>NUCLEOTIDE SEQUENCE [LARGE SCALE GENOMIC DNA]</scope>
    <source>
        <strain evidence="7 8">L2-14</strain>
    </source>
</reference>
<dbReference type="PANTHER" id="PTHR30250">
    <property type="entry name" value="PST FAMILY PREDICTED COLANIC ACID TRANSPORTER"/>
    <property type="match status" value="1"/>
</dbReference>
<comment type="subcellular location">
    <subcellularLocation>
        <location evidence="1">Cell membrane</location>
        <topology evidence="1">Multi-pass membrane protein</topology>
    </subcellularLocation>
</comment>
<dbReference type="Pfam" id="PF01943">
    <property type="entry name" value="Polysacc_synt"/>
    <property type="match status" value="1"/>
</dbReference>
<dbReference type="KEGG" id="rto:RTO_08170"/>
<dbReference type="InterPro" id="IPR002797">
    <property type="entry name" value="Polysacc_synth"/>
</dbReference>
<gene>
    <name evidence="7" type="ORF">RTO_08170</name>
</gene>
<feature type="transmembrane region" description="Helical" evidence="6">
    <location>
        <begin position="170"/>
        <end position="188"/>
    </location>
</feature>
<dbReference type="GO" id="GO:0005886">
    <property type="term" value="C:plasma membrane"/>
    <property type="evidence" value="ECO:0007669"/>
    <property type="project" value="UniProtKB-SubCell"/>
</dbReference>
<evidence type="ECO:0000256" key="1">
    <source>
        <dbReference type="ARBA" id="ARBA00004651"/>
    </source>
</evidence>
<reference evidence="7 8" key="1">
    <citation type="submission" date="2010-03" db="EMBL/GenBank/DDBJ databases">
        <title>The genome sequence of Ruminococcus torques L2-14.</title>
        <authorList>
            <consortium name="metaHIT consortium -- http://www.metahit.eu/"/>
            <person name="Pajon A."/>
            <person name="Turner K."/>
            <person name="Parkhill J."/>
            <person name="Duncan S."/>
            <person name="Flint H."/>
        </authorList>
    </citation>
    <scope>NUCLEOTIDE SEQUENCE [LARGE SCALE GENOMIC DNA]</scope>
    <source>
        <strain evidence="7 8">L2-14</strain>
    </source>
</reference>
<sequence>MNERRRLIKNTGIIAIGNISTKLVSFFLLPLYTAVLSTAEYGAYDYIISIATFCVPFVSVLMDESIFRFLIDCKTELDKKKIISTAVMIVAVGMTLFTVLGIPIMEGLHYSYTVYAIIYILLNVICGMLSALLRGIGRTDQFAFFNFLLGSLQIVLNVVFIAVLKLGLQGMLLASILAQLIVATIFVLKIKLWKFINIKCVEISLAKEMIVYSFPLIPNKVSWTIINLSDRIILMNMIGSEATGLYAVSYKFPNLMDTVYGFFYQSWKESSARVLGGESQDEFYNSVYEYLKNFLFSIVLGMIAFMPIVFRILINKNYYSAIYYVPILLLATYFANISGFYGGIFTAYKDTKIMGTTTVVAAIINLAVNIIMIRSLGIYAAAISTLVANFTVYIYRRIKVGKYIKLKENWKNRIVSLIICVLIIILFYVQSKTSIIVGCIVSICYALIVNFNVIRFILIKSELKSRK</sequence>
<dbReference type="Proteomes" id="UP000008956">
    <property type="component" value="Chromosome"/>
</dbReference>
<keyword evidence="3 6" id="KW-0812">Transmembrane</keyword>
<protein>
    <submittedName>
        <fullName evidence="7">Membrane protein involved in the export of O-antigen and teichoic acid</fullName>
    </submittedName>
</protein>
<keyword evidence="4 6" id="KW-1133">Transmembrane helix</keyword>
<feature type="transmembrane region" description="Helical" evidence="6">
    <location>
        <begin position="110"/>
        <end position="132"/>
    </location>
</feature>
<evidence type="ECO:0000256" key="6">
    <source>
        <dbReference type="SAM" id="Phobius"/>
    </source>
</evidence>
<dbReference type="InterPro" id="IPR050833">
    <property type="entry name" value="Poly_Biosynth_Transport"/>
</dbReference>
<feature type="transmembrane region" description="Helical" evidence="6">
    <location>
        <begin position="410"/>
        <end position="429"/>
    </location>
</feature>
<keyword evidence="5 6" id="KW-0472">Membrane</keyword>
<feature type="transmembrane region" description="Helical" evidence="6">
    <location>
        <begin position="378"/>
        <end position="398"/>
    </location>
</feature>
<dbReference type="HOGENOM" id="CLU_022017_7_4_9"/>
<evidence type="ECO:0000313" key="7">
    <source>
        <dbReference type="EMBL" id="CBL25522.1"/>
    </source>
</evidence>
<feature type="transmembrane region" description="Helical" evidence="6">
    <location>
        <begin position="353"/>
        <end position="372"/>
    </location>
</feature>
<evidence type="ECO:0000313" key="8">
    <source>
        <dbReference type="Proteomes" id="UP000008956"/>
    </source>
</evidence>
<organism evidence="7 8">
    <name type="scientific">[Ruminococcus] torques L2-14</name>
    <dbReference type="NCBI Taxonomy" id="657313"/>
    <lineage>
        <taxon>Bacteria</taxon>
        <taxon>Bacillati</taxon>
        <taxon>Bacillota</taxon>
        <taxon>Clostridia</taxon>
        <taxon>Lachnospirales</taxon>
        <taxon>Lachnospiraceae</taxon>
        <taxon>Mediterraneibacter</taxon>
    </lineage>
</organism>
<dbReference type="RefSeq" id="WP_015528151.1">
    <property type="nucleotide sequence ID" value="NC_021015.1"/>
</dbReference>
<dbReference type="PATRIC" id="fig|657313.3.peg.496"/>
<feature type="transmembrane region" description="Helical" evidence="6">
    <location>
        <begin position="294"/>
        <end position="314"/>
    </location>
</feature>
<evidence type="ECO:0000256" key="2">
    <source>
        <dbReference type="ARBA" id="ARBA00022475"/>
    </source>
</evidence>
<evidence type="ECO:0000256" key="4">
    <source>
        <dbReference type="ARBA" id="ARBA00022989"/>
    </source>
</evidence>